<proteinExistence type="predicted"/>
<dbReference type="Proteomes" id="UP000553193">
    <property type="component" value="Unassembled WGS sequence"/>
</dbReference>
<organism evidence="1 2">
    <name type="scientific">Roseococcus suduntuyensis</name>
    <dbReference type="NCBI Taxonomy" id="455361"/>
    <lineage>
        <taxon>Bacteria</taxon>
        <taxon>Pseudomonadati</taxon>
        <taxon>Pseudomonadota</taxon>
        <taxon>Alphaproteobacteria</taxon>
        <taxon>Acetobacterales</taxon>
        <taxon>Roseomonadaceae</taxon>
        <taxon>Roseococcus</taxon>
    </lineage>
</organism>
<protein>
    <submittedName>
        <fullName evidence="1">Uncharacterized protein</fullName>
    </submittedName>
</protein>
<comment type="caution">
    <text evidence="1">The sequence shown here is derived from an EMBL/GenBank/DDBJ whole genome shotgun (WGS) entry which is preliminary data.</text>
</comment>
<evidence type="ECO:0000313" key="1">
    <source>
        <dbReference type="EMBL" id="MBB3897597.1"/>
    </source>
</evidence>
<sequence length="79" mass="8404">MPLLASSEHAPAASGAVRITTITPEYCATLYERLAGLPGAEAEAPRVMAEEGRRLCAEGQVRVGIAWLRRALRIASGLE</sequence>
<dbReference type="EMBL" id="JACIDJ010000001">
    <property type="protein sequence ID" value="MBB3897597.1"/>
    <property type="molecule type" value="Genomic_DNA"/>
</dbReference>
<dbReference type="AlphaFoldDB" id="A0A840A919"/>
<accession>A0A840A919</accession>
<name>A0A840A919_9PROT</name>
<gene>
    <name evidence="1" type="ORF">GGQ83_001023</name>
</gene>
<keyword evidence="2" id="KW-1185">Reference proteome</keyword>
<evidence type="ECO:0000313" key="2">
    <source>
        <dbReference type="Proteomes" id="UP000553193"/>
    </source>
</evidence>
<reference evidence="1 2" key="1">
    <citation type="submission" date="2020-08" db="EMBL/GenBank/DDBJ databases">
        <title>Genomic Encyclopedia of Type Strains, Phase IV (KMG-IV): sequencing the most valuable type-strain genomes for metagenomic binning, comparative biology and taxonomic classification.</title>
        <authorList>
            <person name="Goeker M."/>
        </authorList>
    </citation>
    <scope>NUCLEOTIDE SEQUENCE [LARGE SCALE GENOMIC DNA]</scope>
    <source>
        <strain evidence="1 2">DSM 19979</strain>
    </source>
</reference>